<organism evidence="2 3">
    <name type="scientific">Runella aurantiaca</name>
    <dbReference type="NCBI Taxonomy" id="2282308"/>
    <lineage>
        <taxon>Bacteria</taxon>
        <taxon>Pseudomonadati</taxon>
        <taxon>Bacteroidota</taxon>
        <taxon>Cytophagia</taxon>
        <taxon>Cytophagales</taxon>
        <taxon>Spirosomataceae</taxon>
        <taxon>Runella</taxon>
    </lineage>
</organism>
<protein>
    <recommendedName>
        <fullName evidence="4">BZIP transcription factor</fullName>
    </recommendedName>
</protein>
<evidence type="ECO:0000256" key="1">
    <source>
        <dbReference type="SAM" id="Phobius"/>
    </source>
</evidence>
<name>A0A369I1D2_9BACT</name>
<sequence length="273" mass="29888">METILNQKPMKFYFFSTLFSLILFSTVAQIIETPANSILTVKSGITIPDTSSYRINGAAILKLKNSSNILLGLNSGNTILTGQNNVLLGSNSNGTTSAITNSVAIGSNAKVAINNAIILGDTANNAIKVGIGTASPAYRLDVKGVVNMRIGLNSPSLKINGRDFLALDSEGSFLVSNFRIKYDHPNQWSDKVFEKSYPLAPIEEVMAFAIKNRHLPNIPSAQEIVDKGIDINTIISKLLEKVEELTIYTAKQNEEMQALRKRLYHLEKENSEK</sequence>
<evidence type="ECO:0000313" key="2">
    <source>
        <dbReference type="EMBL" id="RDB02277.1"/>
    </source>
</evidence>
<evidence type="ECO:0000313" key="3">
    <source>
        <dbReference type="Proteomes" id="UP000253141"/>
    </source>
</evidence>
<dbReference type="AlphaFoldDB" id="A0A369I1D2"/>
<feature type="transmembrane region" description="Helical" evidence="1">
    <location>
        <begin position="12"/>
        <end position="31"/>
    </location>
</feature>
<dbReference type="EMBL" id="QPIW01000050">
    <property type="protein sequence ID" value="RDB02277.1"/>
    <property type="molecule type" value="Genomic_DNA"/>
</dbReference>
<accession>A0A369I1D2</accession>
<keyword evidence="1" id="KW-0812">Transmembrane</keyword>
<keyword evidence="1" id="KW-0472">Membrane</keyword>
<comment type="caution">
    <text evidence="2">The sequence shown here is derived from an EMBL/GenBank/DDBJ whole genome shotgun (WGS) entry which is preliminary data.</text>
</comment>
<keyword evidence="3" id="KW-1185">Reference proteome</keyword>
<evidence type="ECO:0008006" key="4">
    <source>
        <dbReference type="Google" id="ProtNLM"/>
    </source>
</evidence>
<reference evidence="2 3" key="1">
    <citation type="submission" date="2018-07" db="EMBL/GenBank/DDBJ databases">
        <title>Genome analysis of Runella aurantiaca.</title>
        <authorList>
            <person name="Yang X."/>
        </authorList>
    </citation>
    <scope>NUCLEOTIDE SEQUENCE [LARGE SCALE GENOMIC DNA]</scope>
    <source>
        <strain evidence="2 3">YX9</strain>
    </source>
</reference>
<keyword evidence="1" id="KW-1133">Transmembrane helix</keyword>
<gene>
    <name evidence="2" type="ORF">DVG78_29600</name>
</gene>
<dbReference type="Proteomes" id="UP000253141">
    <property type="component" value="Unassembled WGS sequence"/>
</dbReference>
<proteinExistence type="predicted"/>